<name>A0A3R7LMX9_9RHOB</name>
<dbReference type="InterPro" id="IPR046348">
    <property type="entry name" value="SIS_dom_sf"/>
</dbReference>
<dbReference type="PROSITE" id="PS51071">
    <property type="entry name" value="HTH_RPIR"/>
    <property type="match status" value="1"/>
</dbReference>
<keyword evidence="1" id="KW-0805">Transcription regulation</keyword>
<feature type="region of interest" description="Disordered" evidence="4">
    <location>
        <begin position="294"/>
        <end position="315"/>
    </location>
</feature>
<comment type="caution">
    <text evidence="6">The sequence shown here is derived from an EMBL/GenBank/DDBJ whole genome shotgun (WGS) entry which is preliminary data.</text>
</comment>
<evidence type="ECO:0000256" key="4">
    <source>
        <dbReference type="SAM" id="MobiDB-lite"/>
    </source>
</evidence>
<dbReference type="InterPro" id="IPR001347">
    <property type="entry name" value="SIS_dom"/>
</dbReference>
<evidence type="ECO:0000256" key="1">
    <source>
        <dbReference type="ARBA" id="ARBA00023015"/>
    </source>
</evidence>
<dbReference type="Gene3D" id="1.10.10.10">
    <property type="entry name" value="Winged helix-like DNA-binding domain superfamily/Winged helix DNA-binding domain"/>
    <property type="match status" value="1"/>
</dbReference>
<dbReference type="GO" id="GO:0003700">
    <property type="term" value="F:DNA-binding transcription factor activity"/>
    <property type="evidence" value="ECO:0007669"/>
    <property type="project" value="InterPro"/>
</dbReference>
<dbReference type="SUPFAM" id="SSF46689">
    <property type="entry name" value="Homeodomain-like"/>
    <property type="match status" value="1"/>
</dbReference>
<dbReference type="GO" id="GO:0097367">
    <property type="term" value="F:carbohydrate derivative binding"/>
    <property type="evidence" value="ECO:0007669"/>
    <property type="project" value="InterPro"/>
</dbReference>
<dbReference type="Pfam" id="PF01380">
    <property type="entry name" value="SIS"/>
    <property type="match status" value="1"/>
</dbReference>
<dbReference type="GO" id="GO:0003677">
    <property type="term" value="F:DNA binding"/>
    <property type="evidence" value="ECO:0007669"/>
    <property type="project" value="UniProtKB-KW"/>
</dbReference>
<dbReference type="RefSeq" id="WP_106692987.1">
    <property type="nucleotide sequence ID" value="NZ_PXNQ02000016.1"/>
</dbReference>
<dbReference type="InterPro" id="IPR047640">
    <property type="entry name" value="RpiR-like"/>
</dbReference>
<dbReference type="PANTHER" id="PTHR30514">
    <property type="entry name" value="GLUCOKINASE"/>
    <property type="match status" value="1"/>
</dbReference>
<evidence type="ECO:0000259" key="5">
    <source>
        <dbReference type="PROSITE" id="PS51071"/>
    </source>
</evidence>
<keyword evidence="7" id="KW-1185">Reference proteome</keyword>
<dbReference type="PANTHER" id="PTHR30514:SF18">
    <property type="entry name" value="RPIR-FAMILY TRANSCRIPTIONAL REGULATOR"/>
    <property type="match status" value="1"/>
</dbReference>
<evidence type="ECO:0000313" key="7">
    <source>
        <dbReference type="Proteomes" id="UP000238137"/>
    </source>
</evidence>
<evidence type="ECO:0000313" key="6">
    <source>
        <dbReference type="EMBL" id="RNF32889.1"/>
    </source>
</evidence>
<dbReference type="Pfam" id="PF01418">
    <property type="entry name" value="HTH_6"/>
    <property type="match status" value="1"/>
</dbReference>
<dbReference type="Gene3D" id="3.40.50.10490">
    <property type="entry name" value="Glucose-6-phosphate isomerase like protein, domain 1"/>
    <property type="match status" value="1"/>
</dbReference>
<dbReference type="GO" id="GO:1901135">
    <property type="term" value="P:carbohydrate derivative metabolic process"/>
    <property type="evidence" value="ECO:0007669"/>
    <property type="project" value="InterPro"/>
</dbReference>
<dbReference type="InterPro" id="IPR000281">
    <property type="entry name" value="HTH_RpiR"/>
</dbReference>
<accession>A0A3R7LMX9</accession>
<gene>
    <name evidence="6" type="ORF">A7A09_019640</name>
</gene>
<keyword evidence="3" id="KW-0804">Transcription</keyword>
<dbReference type="InterPro" id="IPR036388">
    <property type="entry name" value="WH-like_DNA-bd_sf"/>
</dbReference>
<evidence type="ECO:0000256" key="3">
    <source>
        <dbReference type="ARBA" id="ARBA00023163"/>
    </source>
</evidence>
<proteinExistence type="predicted"/>
<dbReference type="InterPro" id="IPR035472">
    <property type="entry name" value="RpiR-like_SIS"/>
</dbReference>
<dbReference type="OrthoDB" id="3574600at2"/>
<feature type="domain" description="HTH rpiR-type" evidence="5">
    <location>
        <begin position="10"/>
        <end position="86"/>
    </location>
</feature>
<organism evidence="6 7">
    <name type="scientific">Paracoccus methylarcula</name>
    <dbReference type="NCBI Taxonomy" id="72022"/>
    <lineage>
        <taxon>Bacteria</taxon>
        <taxon>Pseudomonadati</taxon>
        <taxon>Pseudomonadota</taxon>
        <taxon>Alphaproteobacteria</taxon>
        <taxon>Rhodobacterales</taxon>
        <taxon>Paracoccaceae</taxon>
        <taxon>Paracoccus</taxon>
    </lineage>
</organism>
<dbReference type="AlphaFoldDB" id="A0A3R7LMX9"/>
<dbReference type="CDD" id="cd05013">
    <property type="entry name" value="SIS_RpiR"/>
    <property type="match status" value="1"/>
</dbReference>
<dbReference type="InterPro" id="IPR009057">
    <property type="entry name" value="Homeodomain-like_sf"/>
</dbReference>
<dbReference type="EMBL" id="PXNQ02000016">
    <property type="protein sequence ID" value="RNF32889.1"/>
    <property type="molecule type" value="Genomic_DNA"/>
</dbReference>
<protein>
    <submittedName>
        <fullName evidence="6">MurR/RpiR family transcriptional regulator</fullName>
    </submittedName>
</protein>
<evidence type="ECO:0000256" key="2">
    <source>
        <dbReference type="ARBA" id="ARBA00023125"/>
    </source>
</evidence>
<dbReference type="SUPFAM" id="SSF53697">
    <property type="entry name" value="SIS domain"/>
    <property type="match status" value="1"/>
</dbReference>
<reference evidence="6" key="1">
    <citation type="submission" date="2018-05" db="EMBL/GenBank/DDBJ databases">
        <title>Reclassification of Methylarcula marina and Methylarcula terricola as Paracoccus methylarcula sp.nov., comb.nov. and Paracoccus terricola comb.nov.</title>
        <authorList>
            <person name="Shmareva M.N."/>
            <person name="Doronina N.V."/>
            <person name="Vasilenko O.V."/>
            <person name="Tarlachkov S.V."/>
            <person name="Trotsenko Y.A."/>
        </authorList>
    </citation>
    <scope>NUCLEOTIDE SEQUENCE [LARGE SCALE GENOMIC DNA]</scope>
    <source>
        <strain evidence="6">VKM B-2159</strain>
    </source>
</reference>
<keyword evidence="2" id="KW-0238">DNA-binding</keyword>
<dbReference type="Proteomes" id="UP000238137">
    <property type="component" value="Unassembled WGS sequence"/>
</dbReference>
<sequence>MTENNPPPAELIEDRLARHFETLTPSERMLASHLTRHYPVAGLGSMPQLAKEAGVSTPTVLRLVQKLGFRGYPEFQAQLRAEVEARLESPLAKRARWSDGVPQTHMLNRFADAVLTNLSVTLGRIDHAEFDACAAMLADQQRNIFVTGGRITHALADYLVTQLGIVRPGVSLLPPLSNAWPPALLDLRPGDVMVVFDIRRYENSILELAELAAESGAEIVLMTDPWVSPVAAHAKFRFSAQIEVPSAWDSSVAMLVLLETLLAAVQERTWPETEARMKRLEKLYENTRLFRRGRSGEGRAGRSAMQRNAPRPKQC</sequence>